<dbReference type="Pfam" id="PF13480">
    <property type="entry name" value="Acetyltransf_6"/>
    <property type="match status" value="1"/>
</dbReference>
<feature type="domain" description="BioF2-like acetyltransferase" evidence="1">
    <location>
        <begin position="170"/>
        <end position="305"/>
    </location>
</feature>
<evidence type="ECO:0000313" key="2">
    <source>
        <dbReference type="EMBL" id="MEN3069936.1"/>
    </source>
</evidence>
<keyword evidence="2" id="KW-0808">Transferase</keyword>
<name>A0ABU9Z1I5_9RHOO</name>
<organism evidence="2 3">
    <name type="scientific">Uliginosibacterium sediminicola</name>
    <dbReference type="NCBI Taxonomy" id="2024550"/>
    <lineage>
        <taxon>Bacteria</taxon>
        <taxon>Pseudomonadati</taxon>
        <taxon>Pseudomonadota</taxon>
        <taxon>Betaproteobacteria</taxon>
        <taxon>Rhodocyclales</taxon>
        <taxon>Zoogloeaceae</taxon>
        <taxon>Uliginosibacterium</taxon>
    </lineage>
</organism>
<dbReference type="InterPro" id="IPR016181">
    <property type="entry name" value="Acyl_CoA_acyltransferase"/>
</dbReference>
<evidence type="ECO:0000313" key="3">
    <source>
        <dbReference type="Proteomes" id="UP001410394"/>
    </source>
</evidence>
<dbReference type="Gene3D" id="3.40.630.30">
    <property type="match status" value="1"/>
</dbReference>
<dbReference type="EMBL" id="JBDIVE010000009">
    <property type="protein sequence ID" value="MEN3069936.1"/>
    <property type="molecule type" value="Genomic_DNA"/>
</dbReference>
<dbReference type="SUPFAM" id="SSF55729">
    <property type="entry name" value="Acyl-CoA N-acyltransferases (Nat)"/>
    <property type="match status" value="1"/>
</dbReference>
<gene>
    <name evidence="2" type="ORF">ABDB84_15750</name>
</gene>
<proteinExistence type="predicted"/>
<evidence type="ECO:0000259" key="1">
    <source>
        <dbReference type="Pfam" id="PF13480"/>
    </source>
</evidence>
<reference evidence="2 3" key="1">
    <citation type="journal article" date="2018" name="Int. J. Syst. Evol. Microbiol.">
        <title>Uliginosibacterium sediminicola sp. nov., isolated from freshwater sediment.</title>
        <authorList>
            <person name="Hwang W.M."/>
            <person name="Kim S.M."/>
            <person name="Kang K."/>
            <person name="Ahn T.Y."/>
        </authorList>
    </citation>
    <scope>NUCLEOTIDE SEQUENCE [LARGE SCALE GENOMIC DNA]</scope>
    <source>
        <strain evidence="2 3">M1-21</strain>
    </source>
</reference>
<comment type="caution">
    <text evidence="2">The sequence shown here is derived from an EMBL/GenBank/DDBJ whole genome shotgun (WGS) entry which is preliminary data.</text>
</comment>
<protein>
    <submittedName>
        <fullName evidence="2">GNAT family N-acetyltransferase</fullName>
        <ecNumber evidence="2">2.3.1.-</ecNumber>
    </submittedName>
</protein>
<dbReference type="Proteomes" id="UP001410394">
    <property type="component" value="Unassembled WGS sequence"/>
</dbReference>
<dbReference type="RefSeq" id="WP_345920754.1">
    <property type="nucleotide sequence ID" value="NZ_JBDIVE010000009.1"/>
</dbReference>
<accession>A0ABU9Z1I5</accession>
<keyword evidence="3" id="KW-1185">Reference proteome</keyword>
<dbReference type="EC" id="2.3.1.-" evidence="2"/>
<keyword evidence="2" id="KW-0012">Acyltransferase</keyword>
<sequence length="359" mass="41203">MPQYLNALEPAGLLQHFAEHPPKDFLPRRSPEGGPSFLARFDLLTTVDAEDLQQFMRLPCARQLRRLLRWNTCFYGTTVSEYAPMPAGLSAEALCTSILKDWQRASPLLIVKDVPERSPLLSAEENAFADEFVAACQARDFIIVEGQALAYLPIDFASEEAWLASLSSGRRRDIRRKLRARADLQIEVWPTGDARFADAALLDEMYQRYLEVFAQSEIHFDCLDAGFFRAVLQDAALKGQVFFYRVAGRMIGYNLCFEHRGMLIDKYIGLHYPDARDYNLYFVSWLQNLAYAREHGLSHYVAGWTDPQIKAYLGARFTFTRHAVYVRNPLLRFVLRRLSGLFESDRAWFDSVNDDATRS</sequence>
<dbReference type="InterPro" id="IPR038740">
    <property type="entry name" value="BioF2-like_GNAT_dom"/>
</dbReference>
<dbReference type="GO" id="GO:0016746">
    <property type="term" value="F:acyltransferase activity"/>
    <property type="evidence" value="ECO:0007669"/>
    <property type="project" value="UniProtKB-KW"/>
</dbReference>